<dbReference type="InterPro" id="IPR029045">
    <property type="entry name" value="ClpP/crotonase-like_dom_sf"/>
</dbReference>
<accession>A0A382GG75</accession>
<dbReference type="AlphaFoldDB" id="A0A382GG75"/>
<proteinExistence type="inferred from homology"/>
<feature type="non-terminal residue" evidence="2">
    <location>
        <position position="1"/>
    </location>
</feature>
<dbReference type="EMBL" id="UINC01055158">
    <property type="protein sequence ID" value="SVB73714.1"/>
    <property type="molecule type" value="Genomic_DNA"/>
</dbReference>
<dbReference type="InterPro" id="IPR051683">
    <property type="entry name" value="Enoyl-CoA_Hydratase/Isomerase"/>
</dbReference>
<evidence type="ECO:0000313" key="2">
    <source>
        <dbReference type="EMBL" id="SVB73714.1"/>
    </source>
</evidence>
<dbReference type="Gene3D" id="3.90.226.10">
    <property type="entry name" value="2-enoyl-CoA Hydratase, Chain A, domain 1"/>
    <property type="match status" value="1"/>
</dbReference>
<dbReference type="PANTHER" id="PTHR42964">
    <property type="entry name" value="ENOYL-COA HYDRATASE"/>
    <property type="match status" value="1"/>
</dbReference>
<sequence length="150" mass="16311">RVQGKAVGGGVGMASATDYCFATKFASIKLSELAIGIGPFVVGPPIERKIGSSAFSQLTINATEWHSAEWAREKGLFANVYDSTEEMDTAIQTLAEKLAASNPDSMQGLKQVIWDGTDHWDSLLLERAAMSGTRVLSEFTKKTLEKLKKR</sequence>
<name>A0A382GG75_9ZZZZ</name>
<dbReference type="InterPro" id="IPR001753">
    <property type="entry name" value="Enoyl-CoA_hydra/iso"/>
</dbReference>
<reference evidence="2" key="1">
    <citation type="submission" date="2018-05" db="EMBL/GenBank/DDBJ databases">
        <authorList>
            <person name="Lanie J.A."/>
            <person name="Ng W.-L."/>
            <person name="Kazmierczak K.M."/>
            <person name="Andrzejewski T.M."/>
            <person name="Davidsen T.M."/>
            <person name="Wayne K.J."/>
            <person name="Tettelin H."/>
            <person name="Glass J.I."/>
            <person name="Rusch D."/>
            <person name="Podicherti R."/>
            <person name="Tsui H.-C.T."/>
            <person name="Winkler M.E."/>
        </authorList>
    </citation>
    <scope>NUCLEOTIDE SEQUENCE</scope>
</reference>
<evidence type="ECO:0008006" key="3">
    <source>
        <dbReference type="Google" id="ProtNLM"/>
    </source>
</evidence>
<organism evidence="2">
    <name type="scientific">marine metagenome</name>
    <dbReference type="NCBI Taxonomy" id="408172"/>
    <lineage>
        <taxon>unclassified sequences</taxon>
        <taxon>metagenomes</taxon>
        <taxon>ecological metagenomes</taxon>
    </lineage>
</organism>
<dbReference type="Pfam" id="PF00378">
    <property type="entry name" value="ECH_1"/>
    <property type="match status" value="1"/>
</dbReference>
<protein>
    <recommendedName>
        <fullName evidence="3">Enoyl-CoA hydratase</fullName>
    </recommendedName>
</protein>
<dbReference type="PANTHER" id="PTHR42964:SF1">
    <property type="entry name" value="POLYKETIDE BIOSYNTHESIS ENOYL-COA HYDRATASE PKSH-RELATED"/>
    <property type="match status" value="1"/>
</dbReference>
<evidence type="ECO:0000256" key="1">
    <source>
        <dbReference type="ARBA" id="ARBA00005254"/>
    </source>
</evidence>
<gene>
    <name evidence="2" type="ORF">METZ01_LOCUS226568</name>
</gene>
<dbReference type="SUPFAM" id="SSF52096">
    <property type="entry name" value="ClpP/crotonase"/>
    <property type="match status" value="1"/>
</dbReference>
<comment type="similarity">
    <text evidence="1">Belongs to the enoyl-CoA hydratase/isomerase family.</text>
</comment>